<feature type="region of interest" description="Disordered" evidence="1">
    <location>
        <begin position="1"/>
        <end position="116"/>
    </location>
</feature>
<evidence type="ECO:0000256" key="1">
    <source>
        <dbReference type="SAM" id="MobiDB-lite"/>
    </source>
</evidence>
<dbReference type="EMBL" id="RSCD01000002">
    <property type="protein sequence ID" value="RSH94824.1"/>
    <property type="molecule type" value="Genomic_DNA"/>
</dbReference>
<proteinExistence type="predicted"/>
<evidence type="ECO:0000313" key="2">
    <source>
        <dbReference type="EMBL" id="RSH94824.1"/>
    </source>
</evidence>
<comment type="caution">
    <text evidence="2">The sequence shown here is derived from an EMBL/GenBank/DDBJ whole genome shotgun (WGS) entry which is preliminary data.</text>
</comment>
<reference evidence="2 3" key="1">
    <citation type="submission" date="2018-11" db="EMBL/GenBank/DDBJ databases">
        <title>Genome sequence of Saitozyma podzolica DSM 27192.</title>
        <authorList>
            <person name="Aliyu H."/>
            <person name="Gorte O."/>
            <person name="Ochsenreither K."/>
        </authorList>
    </citation>
    <scope>NUCLEOTIDE SEQUENCE [LARGE SCALE GENOMIC DNA]</scope>
    <source>
        <strain evidence="2 3">DSM 27192</strain>
    </source>
</reference>
<sequence length="291" mass="32517">MPPKKRRQSAPPPAPSPVLPGKKKPRVSVPAAVGSVPKKRKSEESGSDYEEERTVRRKVSNGKEGREPRVAISRKDASDEDDEEDEDRDDEDDVEEEEVLGESLDQSQSQSQRHVEGVTSIVANVLAEATKGGKKRVERDSKGVSKMSKLEGIYSKAEDVFEEIKGGDMGPSAKKRVVDDILDQIEGDIGSWKASQQNLRESITARSTAMRSIANPFKVFFAEDRAPFLETLDQAIKTFEHREDKVVKSVRAFQQAQQRKITQGEEKLQESLEARSLIRAARKFVNYHAKA</sequence>
<organism evidence="2 3">
    <name type="scientific">Saitozyma podzolica</name>
    <dbReference type="NCBI Taxonomy" id="1890683"/>
    <lineage>
        <taxon>Eukaryota</taxon>
        <taxon>Fungi</taxon>
        <taxon>Dikarya</taxon>
        <taxon>Basidiomycota</taxon>
        <taxon>Agaricomycotina</taxon>
        <taxon>Tremellomycetes</taxon>
        <taxon>Tremellales</taxon>
        <taxon>Trimorphomycetaceae</taxon>
        <taxon>Saitozyma</taxon>
    </lineage>
</organism>
<evidence type="ECO:0000313" key="3">
    <source>
        <dbReference type="Proteomes" id="UP000279259"/>
    </source>
</evidence>
<feature type="compositionally biased region" description="Acidic residues" evidence="1">
    <location>
        <begin position="78"/>
        <end position="100"/>
    </location>
</feature>
<feature type="compositionally biased region" description="Basic and acidic residues" evidence="1">
    <location>
        <begin position="61"/>
        <end position="77"/>
    </location>
</feature>
<accession>A0A427YUK4</accession>
<dbReference type="Proteomes" id="UP000279259">
    <property type="component" value="Unassembled WGS sequence"/>
</dbReference>
<name>A0A427YUK4_9TREE</name>
<keyword evidence="3" id="KW-1185">Reference proteome</keyword>
<dbReference type="OrthoDB" id="10340086at2759"/>
<dbReference type="AlphaFoldDB" id="A0A427YUK4"/>
<gene>
    <name evidence="2" type="ORF">EHS25_004630</name>
</gene>
<protein>
    <submittedName>
        <fullName evidence="2">Uncharacterized protein</fullName>
    </submittedName>
</protein>